<gene>
    <name evidence="1" type="ORF">DLJ59_01225</name>
</gene>
<evidence type="ECO:0000313" key="1">
    <source>
        <dbReference type="EMBL" id="RQX09079.1"/>
    </source>
</evidence>
<reference evidence="1 2" key="1">
    <citation type="submission" date="2018-05" db="EMBL/GenBank/DDBJ databases">
        <title>Micromonospora from Atacama Desert.</title>
        <authorList>
            <person name="Carro L."/>
            <person name="Goodfellow M."/>
            <person name="Klenk H.-P."/>
        </authorList>
    </citation>
    <scope>NUCLEOTIDE SEQUENCE [LARGE SCALE GENOMIC DNA]</scope>
    <source>
        <strain evidence="1 2">LB39</strain>
    </source>
</reference>
<keyword evidence="2" id="KW-1185">Reference proteome</keyword>
<dbReference type="Proteomes" id="UP000282312">
    <property type="component" value="Unassembled WGS sequence"/>
</dbReference>
<sequence>MDEARQMSLQDNATAALGWATAREQELQAELAVAHQVRTLVEAKMAELQHPKCENRRAQERQVPDVFVALRIANLNTELTEVCRVRSLAEWALAPQGA</sequence>
<accession>A0A3N9X849</accession>
<proteinExistence type="predicted"/>
<comment type="caution">
    <text evidence="1">The sequence shown here is derived from an EMBL/GenBank/DDBJ whole genome shotgun (WGS) entry which is preliminary data.</text>
</comment>
<name>A0A3N9X849_9ACTN</name>
<dbReference type="EMBL" id="QGSZ01000074">
    <property type="protein sequence ID" value="RQX09079.1"/>
    <property type="molecule type" value="Genomic_DNA"/>
</dbReference>
<dbReference type="AlphaFoldDB" id="A0A3N9X849"/>
<protein>
    <submittedName>
        <fullName evidence="1">Uncharacterized protein</fullName>
    </submittedName>
</protein>
<organism evidence="1 2">
    <name type="scientific">Micromonospora inaquosa</name>
    <dbReference type="NCBI Taxonomy" id="2203716"/>
    <lineage>
        <taxon>Bacteria</taxon>
        <taxon>Bacillati</taxon>
        <taxon>Actinomycetota</taxon>
        <taxon>Actinomycetes</taxon>
        <taxon>Micromonosporales</taxon>
        <taxon>Micromonosporaceae</taxon>
        <taxon>Micromonospora</taxon>
    </lineage>
</organism>
<evidence type="ECO:0000313" key="2">
    <source>
        <dbReference type="Proteomes" id="UP000282312"/>
    </source>
</evidence>